<dbReference type="PANTHER" id="PTHR43162:SF1">
    <property type="entry name" value="PRESTALK A DIFFERENTIATION PROTEIN A"/>
    <property type="match status" value="1"/>
</dbReference>
<dbReference type="Pfam" id="PF13460">
    <property type="entry name" value="NAD_binding_10"/>
    <property type="match status" value="1"/>
</dbReference>
<evidence type="ECO:0000313" key="3">
    <source>
        <dbReference type="Proteomes" id="UP000604475"/>
    </source>
</evidence>
<accession>A0A937RCV9</accession>
<dbReference type="Proteomes" id="UP000604475">
    <property type="component" value="Unassembled WGS sequence"/>
</dbReference>
<sequence length="282" mass="29874">MTILVTGARGNIGSRLVAALAEAGHPVRGSARDATTLRLPAGAEPAELDLTDPGPAAADALRGVDAVFLYPVIGSVDAFLEAAVAAGVRYLVLLSSPSAYEAGEFDRPIGLVHRAVERAVAGSGLKHTVLYPSWLATNAGRDWADQIRASRRVAMAFGDASVTPVHPDDIARVAADLLTRDTHRARMQILTGPRPLRLRDAVATIGDVLGVELPVDDLTRDEALERDQGRMPRPILETLLDVAAASVGQTAPVTNAVERVTGRPAQPFRSWVEAHRADFQPG</sequence>
<dbReference type="AlphaFoldDB" id="A0A937RCV9"/>
<dbReference type="InterPro" id="IPR016040">
    <property type="entry name" value="NAD(P)-bd_dom"/>
</dbReference>
<comment type="caution">
    <text evidence="2">The sequence shown here is derived from an EMBL/GenBank/DDBJ whole genome shotgun (WGS) entry which is preliminary data.</text>
</comment>
<keyword evidence="3" id="KW-1185">Reference proteome</keyword>
<dbReference type="SUPFAM" id="SSF51735">
    <property type="entry name" value="NAD(P)-binding Rossmann-fold domains"/>
    <property type="match status" value="1"/>
</dbReference>
<name>A0A937RCV9_9ACTN</name>
<dbReference type="InterPro" id="IPR051604">
    <property type="entry name" value="Ergot_Alk_Oxidoreductase"/>
</dbReference>
<organism evidence="2 3">
    <name type="scientific">Frankia nepalensis</name>
    <dbReference type="NCBI Taxonomy" id="1836974"/>
    <lineage>
        <taxon>Bacteria</taxon>
        <taxon>Bacillati</taxon>
        <taxon>Actinomycetota</taxon>
        <taxon>Actinomycetes</taxon>
        <taxon>Frankiales</taxon>
        <taxon>Frankiaceae</taxon>
        <taxon>Frankia</taxon>
    </lineage>
</organism>
<dbReference type="InterPro" id="IPR036291">
    <property type="entry name" value="NAD(P)-bd_dom_sf"/>
</dbReference>
<evidence type="ECO:0000259" key="1">
    <source>
        <dbReference type="Pfam" id="PF13460"/>
    </source>
</evidence>
<evidence type="ECO:0000313" key="2">
    <source>
        <dbReference type="EMBL" id="MBL7627537.1"/>
    </source>
</evidence>
<dbReference type="RefSeq" id="WP_202999345.1">
    <property type="nucleotide sequence ID" value="NZ_JADWYU010000098.1"/>
</dbReference>
<dbReference type="EMBL" id="JAEACQ010000161">
    <property type="protein sequence ID" value="MBL7627537.1"/>
    <property type="molecule type" value="Genomic_DNA"/>
</dbReference>
<gene>
    <name evidence="2" type="ORF">I7412_10210</name>
</gene>
<feature type="domain" description="NAD(P)-binding" evidence="1">
    <location>
        <begin position="7"/>
        <end position="180"/>
    </location>
</feature>
<proteinExistence type="predicted"/>
<reference evidence="2" key="1">
    <citation type="submission" date="2020-12" db="EMBL/GenBank/DDBJ databases">
        <title>Genomic characterization of non-nitrogen-fixing Frankia strains.</title>
        <authorList>
            <person name="Carlos-Shanley C."/>
            <person name="Guerra T."/>
            <person name="Hahn D."/>
        </authorList>
    </citation>
    <scope>NUCLEOTIDE SEQUENCE</scope>
    <source>
        <strain evidence="2">CN6</strain>
    </source>
</reference>
<dbReference type="PANTHER" id="PTHR43162">
    <property type="match status" value="1"/>
</dbReference>
<dbReference type="Gene3D" id="3.40.50.720">
    <property type="entry name" value="NAD(P)-binding Rossmann-like Domain"/>
    <property type="match status" value="1"/>
</dbReference>
<protein>
    <submittedName>
        <fullName evidence="2">NAD(P)H-binding protein</fullName>
    </submittedName>
</protein>